<accession>A0A3D9CAA2</accession>
<dbReference type="InterPro" id="IPR046647">
    <property type="entry name" value="DUF6759"/>
</dbReference>
<protein>
    <submittedName>
        <fullName evidence="2">Competence protein ComL</fullName>
    </submittedName>
</protein>
<proteinExistence type="predicted"/>
<name>A0A3D9CAA2_9FLAO</name>
<dbReference type="PROSITE" id="PS51257">
    <property type="entry name" value="PROKAR_LIPOPROTEIN"/>
    <property type="match status" value="1"/>
</dbReference>
<dbReference type="RefSeq" id="WP_115970541.1">
    <property type="nucleotide sequence ID" value="NZ_QNVT01000007.1"/>
</dbReference>
<dbReference type="Proteomes" id="UP000256686">
    <property type="component" value="Unassembled WGS sequence"/>
</dbReference>
<gene>
    <name evidence="2" type="ORF">DRF65_09605</name>
</gene>
<evidence type="ECO:0000313" key="2">
    <source>
        <dbReference type="EMBL" id="REC62689.1"/>
    </source>
</evidence>
<comment type="caution">
    <text evidence="2">The sequence shown here is derived from an EMBL/GenBank/DDBJ whole genome shotgun (WGS) entry which is preliminary data.</text>
</comment>
<sequence length="146" mass="15810">MKKLLVLTGVSMILTSCSVNYGGYPIRNPYPTNTGGGSSAANAEREYNELIKTYKPETAEVLSDLLNNDDPGNPKTSISVENKSPCNMVLTVSGNGFFKKIPIGAGKIGYTMVTKNQNYRLSGMLCNSSYQSTKFITTSYAIKISN</sequence>
<feature type="domain" description="DUF6759" evidence="1">
    <location>
        <begin position="55"/>
        <end position="145"/>
    </location>
</feature>
<evidence type="ECO:0000259" key="1">
    <source>
        <dbReference type="Pfam" id="PF20545"/>
    </source>
</evidence>
<keyword evidence="3" id="KW-1185">Reference proteome</keyword>
<dbReference type="AlphaFoldDB" id="A0A3D9CAA2"/>
<organism evidence="2 3">
    <name type="scientific">Chryseobacterium pennae</name>
    <dbReference type="NCBI Taxonomy" id="2258962"/>
    <lineage>
        <taxon>Bacteria</taxon>
        <taxon>Pseudomonadati</taxon>
        <taxon>Bacteroidota</taxon>
        <taxon>Flavobacteriia</taxon>
        <taxon>Flavobacteriales</taxon>
        <taxon>Weeksellaceae</taxon>
        <taxon>Chryseobacterium group</taxon>
        <taxon>Chryseobacterium</taxon>
    </lineage>
</organism>
<dbReference type="Pfam" id="PF20545">
    <property type="entry name" value="DUF6759"/>
    <property type="match status" value="1"/>
</dbReference>
<reference evidence="3" key="1">
    <citation type="submission" date="2018-06" db="EMBL/GenBank/DDBJ databases">
        <authorList>
            <person name="Lum Nde A."/>
            <person name="Hugo C."/>
        </authorList>
    </citation>
    <scope>NUCLEOTIDE SEQUENCE [LARGE SCALE GENOMIC DNA]</scope>
    <source>
        <strain evidence="3">1_F178</strain>
    </source>
</reference>
<evidence type="ECO:0000313" key="3">
    <source>
        <dbReference type="Proteomes" id="UP000256686"/>
    </source>
</evidence>
<dbReference type="EMBL" id="QNVT01000007">
    <property type="protein sequence ID" value="REC62689.1"/>
    <property type="molecule type" value="Genomic_DNA"/>
</dbReference>